<keyword evidence="4" id="KW-1185">Reference proteome</keyword>
<reference evidence="4" key="1">
    <citation type="journal article" date="2014" name="Nat. Genet.">
        <title>A reference genome for common bean and genome-wide analysis of dual domestications.</title>
        <authorList>
            <person name="Schmutz J."/>
            <person name="McClean P.E."/>
            <person name="Mamidi S."/>
            <person name="Wu G.A."/>
            <person name="Cannon S.B."/>
            <person name="Grimwood J."/>
            <person name="Jenkins J."/>
            <person name="Shu S."/>
            <person name="Song Q."/>
            <person name="Chavarro C."/>
            <person name="Torres-Torres M."/>
            <person name="Geffroy V."/>
            <person name="Moghaddam S.M."/>
            <person name="Gao D."/>
            <person name="Abernathy B."/>
            <person name="Barry K."/>
            <person name="Blair M."/>
            <person name="Brick M.A."/>
            <person name="Chovatia M."/>
            <person name="Gepts P."/>
            <person name="Goodstein D.M."/>
            <person name="Gonzales M."/>
            <person name="Hellsten U."/>
            <person name="Hyten D.L."/>
            <person name="Jia G."/>
            <person name="Kelly J.D."/>
            <person name="Kudrna D."/>
            <person name="Lee R."/>
            <person name="Richard M.M."/>
            <person name="Miklas P.N."/>
            <person name="Osorno J.M."/>
            <person name="Rodrigues J."/>
            <person name="Thareau V."/>
            <person name="Urrea C.A."/>
            <person name="Wang M."/>
            <person name="Yu Y."/>
            <person name="Zhang M."/>
            <person name="Wing R.A."/>
            <person name="Cregan P.B."/>
            <person name="Rokhsar D.S."/>
            <person name="Jackson S.A."/>
        </authorList>
    </citation>
    <scope>NUCLEOTIDE SEQUENCE [LARGE SCALE GENOMIC DNA]</scope>
    <source>
        <strain evidence="4">cv. G19833</strain>
    </source>
</reference>
<dbReference type="InterPro" id="IPR040361">
    <property type="entry name" value="TPD1"/>
</dbReference>
<evidence type="ECO:0000313" key="3">
    <source>
        <dbReference type="EMBL" id="ESW10520.1"/>
    </source>
</evidence>
<dbReference type="EMBL" id="CM002296">
    <property type="protein sequence ID" value="ESW10520.1"/>
    <property type="molecule type" value="Genomic_DNA"/>
</dbReference>
<accession>V7AYY9</accession>
<proteinExistence type="predicted"/>
<dbReference type="OrthoDB" id="603213at2759"/>
<protein>
    <submittedName>
        <fullName evidence="3">Uncharacterized protein</fullName>
    </submittedName>
</protein>
<keyword evidence="1 2" id="KW-0732">Signal</keyword>
<gene>
    <name evidence="3" type="ORF">PHAVU_009G216700g</name>
</gene>
<dbReference type="PANTHER" id="PTHR33184">
    <property type="entry name" value="PROTEIN TAPETUM DETERMINANT 1-LIKE-RELATED"/>
    <property type="match status" value="1"/>
</dbReference>
<evidence type="ECO:0000256" key="1">
    <source>
        <dbReference type="ARBA" id="ARBA00022729"/>
    </source>
</evidence>
<organism evidence="3 4">
    <name type="scientific">Phaseolus vulgaris</name>
    <name type="common">Kidney bean</name>
    <name type="synonym">French bean</name>
    <dbReference type="NCBI Taxonomy" id="3885"/>
    <lineage>
        <taxon>Eukaryota</taxon>
        <taxon>Viridiplantae</taxon>
        <taxon>Streptophyta</taxon>
        <taxon>Embryophyta</taxon>
        <taxon>Tracheophyta</taxon>
        <taxon>Spermatophyta</taxon>
        <taxon>Magnoliopsida</taxon>
        <taxon>eudicotyledons</taxon>
        <taxon>Gunneridae</taxon>
        <taxon>Pentapetalae</taxon>
        <taxon>rosids</taxon>
        <taxon>fabids</taxon>
        <taxon>Fabales</taxon>
        <taxon>Fabaceae</taxon>
        <taxon>Papilionoideae</taxon>
        <taxon>50 kb inversion clade</taxon>
        <taxon>NPAAA clade</taxon>
        <taxon>indigoferoid/millettioid clade</taxon>
        <taxon>Phaseoleae</taxon>
        <taxon>Phaseolus</taxon>
    </lineage>
</organism>
<dbReference type="STRING" id="3885.V7AYY9"/>
<dbReference type="OMA" id="GHAQPCA"/>
<name>V7AYY9_PHAVU</name>
<evidence type="ECO:0000313" key="4">
    <source>
        <dbReference type="Proteomes" id="UP000000226"/>
    </source>
</evidence>
<dbReference type="Gramene" id="ESW10520">
    <property type="protein sequence ID" value="ESW10520"/>
    <property type="gene ID" value="PHAVU_009G216700g"/>
</dbReference>
<dbReference type="AlphaFoldDB" id="V7AYY9"/>
<dbReference type="GO" id="GO:0001709">
    <property type="term" value="P:cell fate determination"/>
    <property type="evidence" value="ECO:0007669"/>
    <property type="project" value="TreeGrafter"/>
</dbReference>
<dbReference type="PANTHER" id="PTHR33184:SF72">
    <property type="entry name" value="BETA-1,3-N-ACETYLGLUCOSAMINYLTRANSFERASE FAMILY PROTEIN"/>
    <property type="match status" value="1"/>
</dbReference>
<dbReference type="Pfam" id="PF24068">
    <property type="entry name" value="TPD1_C"/>
    <property type="match status" value="1"/>
</dbReference>
<sequence>MANFTVKILAIVYFLSLISQGFGQCLSTNIITSQKRTGVTVQGKTEWIVTITNKCSCPVKNVILNCRKFQSIEPINSSILSVQGDLCLVNAGKPIYKDTIRFKYTRNTIFLFSTKSFELFCS</sequence>
<feature type="chain" id="PRO_5004753901" evidence="2">
    <location>
        <begin position="24"/>
        <end position="122"/>
    </location>
</feature>
<feature type="signal peptide" evidence="2">
    <location>
        <begin position="1"/>
        <end position="23"/>
    </location>
</feature>
<evidence type="ECO:0000256" key="2">
    <source>
        <dbReference type="SAM" id="SignalP"/>
    </source>
</evidence>
<dbReference type="Proteomes" id="UP000000226">
    <property type="component" value="Chromosome 9"/>
</dbReference>